<keyword evidence="9" id="KW-1185">Reference proteome</keyword>
<dbReference type="OrthoDB" id="204784at2759"/>
<keyword evidence="2 7" id="KW-0812">Transmembrane</keyword>
<organism evidence="8 9">
    <name type="scientific">Symbiodinium necroappetens</name>
    <dbReference type="NCBI Taxonomy" id="1628268"/>
    <lineage>
        <taxon>Eukaryota</taxon>
        <taxon>Sar</taxon>
        <taxon>Alveolata</taxon>
        <taxon>Dinophyceae</taxon>
        <taxon>Suessiales</taxon>
        <taxon>Symbiodiniaceae</taxon>
        <taxon>Symbiodinium</taxon>
    </lineage>
</organism>
<evidence type="ECO:0000256" key="2">
    <source>
        <dbReference type="ARBA" id="ARBA00022692"/>
    </source>
</evidence>
<feature type="transmembrane region" description="Helical" evidence="7">
    <location>
        <begin position="69"/>
        <end position="93"/>
    </location>
</feature>
<feature type="transmembrane region" description="Helical" evidence="7">
    <location>
        <begin position="34"/>
        <end position="57"/>
    </location>
</feature>
<dbReference type="GO" id="GO:0000139">
    <property type="term" value="C:Golgi membrane"/>
    <property type="evidence" value="ECO:0007669"/>
    <property type="project" value="UniProtKB-SubCell"/>
</dbReference>
<keyword evidence="3 7" id="KW-1133">Transmembrane helix</keyword>
<dbReference type="PANTHER" id="PTHR21493">
    <property type="entry name" value="CGI-141-RELATED/LIPASE CONTAINING PROTEIN"/>
    <property type="match status" value="1"/>
</dbReference>
<dbReference type="Proteomes" id="UP000601435">
    <property type="component" value="Unassembled WGS sequence"/>
</dbReference>
<evidence type="ECO:0000256" key="3">
    <source>
        <dbReference type="ARBA" id="ARBA00022989"/>
    </source>
</evidence>
<evidence type="ECO:0000256" key="1">
    <source>
        <dbReference type="ARBA" id="ARBA00004653"/>
    </source>
</evidence>
<accession>A0A813C6S9</accession>
<gene>
    <name evidence="8" type="primary">GOT1</name>
    <name evidence="8" type="ORF">SNEC2469_LOCUS33315</name>
</gene>
<protein>
    <submittedName>
        <fullName evidence="8">GOT1 protein</fullName>
    </submittedName>
</protein>
<evidence type="ECO:0000256" key="7">
    <source>
        <dbReference type="SAM" id="Phobius"/>
    </source>
</evidence>
<feature type="transmembrane region" description="Helical" evidence="7">
    <location>
        <begin position="7"/>
        <end position="28"/>
    </location>
</feature>
<feature type="transmembrane region" description="Helical" evidence="7">
    <location>
        <begin position="113"/>
        <end position="131"/>
    </location>
</feature>
<evidence type="ECO:0000256" key="5">
    <source>
        <dbReference type="ARBA" id="ARBA00023136"/>
    </source>
</evidence>
<dbReference type="InterPro" id="IPR007305">
    <property type="entry name" value="Vesicle_transpt_Got1/SFT2"/>
</dbReference>
<comment type="subcellular location">
    <subcellularLocation>
        <location evidence="1">Golgi apparatus membrane</location>
        <topology evidence="1">Multi-pass membrane protein</topology>
    </subcellularLocation>
</comment>
<dbReference type="GO" id="GO:0042147">
    <property type="term" value="P:retrograde transport, endosome to Golgi"/>
    <property type="evidence" value="ECO:0007669"/>
    <property type="project" value="InterPro"/>
</dbReference>
<dbReference type="GO" id="GO:0006888">
    <property type="term" value="P:endoplasmic reticulum to Golgi vesicle-mediated transport"/>
    <property type="evidence" value="ECO:0007669"/>
    <property type="project" value="InterPro"/>
</dbReference>
<comment type="caution">
    <text evidence="8">The sequence shown here is derived from an EMBL/GenBank/DDBJ whole genome shotgun (WGS) entry which is preliminary data.</text>
</comment>
<dbReference type="AlphaFoldDB" id="A0A813C6S9"/>
<dbReference type="PANTHER" id="PTHR21493:SF9">
    <property type="entry name" value="GOLGI TRANSPORT PROTEIN 1-RELATED"/>
    <property type="match status" value="1"/>
</dbReference>
<evidence type="ECO:0000256" key="4">
    <source>
        <dbReference type="ARBA" id="ARBA00023034"/>
    </source>
</evidence>
<evidence type="ECO:0000313" key="9">
    <source>
        <dbReference type="Proteomes" id="UP000601435"/>
    </source>
</evidence>
<dbReference type="InterPro" id="IPR045176">
    <property type="entry name" value="Got1"/>
</dbReference>
<evidence type="ECO:0000313" key="8">
    <source>
        <dbReference type="EMBL" id="CAE7938862.1"/>
    </source>
</evidence>
<dbReference type="Pfam" id="PF04178">
    <property type="entry name" value="Got1"/>
    <property type="match status" value="1"/>
</dbReference>
<dbReference type="EMBL" id="CAJNJA010087330">
    <property type="protein sequence ID" value="CAE7938862.1"/>
    <property type="molecule type" value="Genomic_DNA"/>
</dbReference>
<comment type="similarity">
    <text evidence="6">Belongs to the GOT1 family.</text>
</comment>
<name>A0A813C6S9_9DINO</name>
<dbReference type="GO" id="GO:0005829">
    <property type="term" value="C:cytosol"/>
    <property type="evidence" value="ECO:0007669"/>
    <property type="project" value="GOC"/>
</dbReference>
<keyword evidence="4" id="KW-0333">Golgi apparatus</keyword>
<keyword evidence="5 7" id="KW-0472">Membrane</keyword>
<proteinExistence type="inferred from homology"/>
<evidence type="ECO:0000256" key="6">
    <source>
        <dbReference type="ARBA" id="ARBA00025799"/>
    </source>
</evidence>
<reference evidence="8" key="1">
    <citation type="submission" date="2021-02" db="EMBL/GenBank/DDBJ databases">
        <authorList>
            <person name="Dougan E. K."/>
            <person name="Rhodes N."/>
            <person name="Thang M."/>
            <person name="Chan C."/>
        </authorList>
    </citation>
    <scope>NUCLEOTIDE SEQUENCE</scope>
</reference>
<sequence>MLDDNKKIGIGLCGIGVLFVMLGVFLLFDRTLLALGNVAFLVGLALLLGPTKAFKFFFRKEKWKGTTGYFVGIAIIVVGWPFVGFITEMYGIWKLFAAFLPNVLASLKMTVPGAATVLNMWPLSSLCNLIYDQRRLPV</sequence>